<feature type="transmembrane region" description="Helical" evidence="1">
    <location>
        <begin position="268"/>
        <end position="287"/>
    </location>
</feature>
<accession>A0A955I108</accession>
<comment type="caution">
    <text evidence="2">The sequence shown here is derived from an EMBL/GenBank/DDBJ whole genome shotgun (WGS) entry which is preliminary data.</text>
</comment>
<organism evidence="2 3">
    <name type="scientific">Candidatus Dojkabacteria bacterium</name>
    <dbReference type="NCBI Taxonomy" id="2099670"/>
    <lineage>
        <taxon>Bacteria</taxon>
        <taxon>Candidatus Dojkabacteria</taxon>
    </lineage>
</organism>
<dbReference type="Proteomes" id="UP000741282">
    <property type="component" value="Unassembled WGS sequence"/>
</dbReference>
<evidence type="ECO:0000313" key="2">
    <source>
        <dbReference type="EMBL" id="MCA9376466.1"/>
    </source>
</evidence>
<proteinExistence type="predicted"/>
<feature type="transmembrane region" description="Helical" evidence="1">
    <location>
        <begin position="121"/>
        <end position="140"/>
    </location>
</feature>
<sequence length="300" mass="34508">MTSPIRLDGTIFSISVRSFFTFLSALIFSVGIFLLISALTDVISYNLFDLPMRSDVQVLLNENRSIIGLSIYMIIFTMFFPSKSFRKNASIGKFSFLRYLGYFELLLLFTVPLIFFDPFSIERSALALLFMFIFMLSLYISSRSENSKHNVRLNESIGITSQSAKVYARVASGAFEILSFFPELIMVLALTVLATDWQFLILPMIMILISRYFYGRRRGEIAYTEFTNYVRQVSYILFAYVAILTFMVDRGIYITLPFTLSLQQNNTILFILLLISSSLTVLIIGNLRKIRIPTIRFKRG</sequence>
<keyword evidence="1" id="KW-0812">Transmembrane</keyword>
<reference evidence="2" key="2">
    <citation type="journal article" date="2021" name="Microbiome">
        <title>Successional dynamics and alternative stable states in a saline activated sludge microbial community over 9 years.</title>
        <authorList>
            <person name="Wang Y."/>
            <person name="Ye J."/>
            <person name="Ju F."/>
            <person name="Liu L."/>
            <person name="Boyd J.A."/>
            <person name="Deng Y."/>
            <person name="Parks D.H."/>
            <person name="Jiang X."/>
            <person name="Yin X."/>
            <person name="Woodcroft B.J."/>
            <person name="Tyson G.W."/>
            <person name="Hugenholtz P."/>
            <person name="Polz M.F."/>
            <person name="Zhang T."/>
        </authorList>
    </citation>
    <scope>NUCLEOTIDE SEQUENCE</scope>
    <source>
        <strain evidence="2">HKST-UBA17</strain>
    </source>
</reference>
<protein>
    <submittedName>
        <fullName evidence="2">Uncharacterized protein</fullName>
    </submittedName>
</protein>
<evidence type="ECO:0000313" key="3">
    <source>
        <dbReference type="Proteomes" id="UP000741282"/>
    </source>
</evidence>
<feature type="transmembrane region" description="Helical" evidence="1">
    <location>
        <begin position="65"/>
        <end position="84"/>
    </location>
</feature>
<feature type="transmembrane region" description="Helical" evidence="1">
    <location>
        <begin position="166"/>
        <end position="191"/>
    </location>
</feature>
<keyword evidence="1" id="KW-0472">Membrane</keyword>
<gene>
    <name evidence="2" type="ORF">KC685_00925</name>
</gene>
<dbReference type="AlphaFoldDB" id="A0A955I108"/>
<feature type="transmembrane region" description="Helical" evidence="1">
    <location>
        <begin position="96"/>
        <end position="115"/>
    </location>
</feature>
<feature type="transmembrane region" description="Helical" evidence="1">
    <location>
        <begin position="197"/>
        <end position="214"/>
    </location>
</feature>
<reference evidence="2" key="1">
    <citation type="submission" date="2020-04" db="EMBL/GenBank/DDBJ databases">
        <authorList>
            <person name="Zhang T."/>
        </authorList>
    </citation>
    <scope>NUCLEOTIDE SEQUENCE</scope>
    <source>
        <strain evidence="2">HKST-UBA17</strain>
    </source>
</reference>
<feature type="transmembrane region" description="Helical" evidence="1">
    <location>
        <begin position="235"/>
        <end position="256"/>
    </location>
</feature>
<evidence type="ECO:0000256" key="1">
    <source>
        <dbReference type="SAM" id="Phobius"/>
    </source>
</evidence>
<feature type="transmembrane region" description="Helical" evidence="1">
    <location>
        <begin position="20"/>
        <end position="45"/>
    </location>
</feature>
<dbReference type="EMBL" id="JAGQLN010000003">
    <property type="protein sequence ID" value="MCA9376466.1"/>
    <property type="molecule type" value="Genomic_DNA"/>
</dbReference>
<keyword evidence="1" id="KW-1133">Transmembrane helix</keyword>
<name>A0A955I108_9BACT</name>